<feature type="domain" description="HAT C-terminal dimerisation" evidence="6">
    <location>
        <begin position="240"/>
        <end position="288"/>
    </location>
</feature>
<keyword evidence="3" id="KW-0863">Zinc-finger</keyword>
<evidence type="ECO:0000313" key="7">
    <source>
        <dbReference type="EMBL" id="THG96613.1"/>
    </source>
</evidence>
<evidence type="ECO:0000259" key="6">
    <source>
        <dbReference type="Pfam" id="PF05699"/>
    </source>
</evidence>
<keyword evidence="4" id="KW-0862">Zinc</keyword>
<dbReference type="PANTHER" id="PTHR46481">
    <property type="entry name" value="ZINC FINGER BED DOMAIN-CONTAINING PROTEIN 4"/>
    <property type="match status" value="1"/>
</dbReference>
<dbReference type="EMBL" id="SGPJ01000222">
    <property type="protein sequence ID" value="THG96613.1"/>
    <property type="molecule type" value="Genomic_DNA"/>
</dbReference>
<dbReference type="GO" id="GO:0046983">
    <property type="term" value="F:protein dimerization activity"/>
    <property type="evidence" value="ECO:0007669"/>
    <property type="project" value="InterPro"/>
</dbReference>
<dbReference type="GO" id="GO:0008270">
    <property type="term" value="F:zinc ion binding"/>
    <property type="evidence" value="ECO:0007669"/>
    <property type="project" value="UniProtKB-KW"/>
</dbReference>
<dbReference type="InterPro" id="IPR008906">
    <property type="entry name" value="HATC_C_dom"/>
</dbReference>
<dbReference type="PANTHER" id="PTHR46481:SF10">
    <property type="entry name" value="ZINC FINGER BED DOMAIN-CONTAINING PROTEIN 39"/>
    <property type="match status" value="1"/>
</dbReference>
<gene>
    <name evidence="7" type="ORF">EW026_g5247</name>
</gene>
<evidence type="ECO:0000256" key="1">
    <source>
        <dbReference type="ARBA" id="ARBA00004123"/>
    </source>
</evidence>
<dbReference type="InterPro" id="IPR052035">
    <property type="entry name" value="ZnF_BED_domain_contain"/>
</dbReference>
<evidence type="ECO:0000256" key="3">
    <source>
        <dbReference type="ARBA" id="ARBA00022771"/>
    </source>
</evidence>
<feature type="non-terminal residue" evidence="7">
    <location>
        <position position="1"/>
    </location>
</feature>
<evidence type="ECO:0000256" key="5">
    <source>
        <dbReference type="ARBA" id="ARBA00023242"/>
    </source>
</evidence>
<dbReference type="SUPFAM" id="SSF53098">
    <property type="entry name" value="Ribonuclease H-like"/>
    <property type="match status" value="1"/>
</dbReference>
<comment type="subcellular location">
    <subcellularLocation>
        <location evidence="1">Nucleus</location>
    </subcellularLocation>
</comment>
<sequence length="319" mass="36527">FVNQVRASPQAKSYFSKVCKEEGLKPLELIKWVRMRWGSMCDLIKRILDNKLAVMKFCLVADASKKVPKLRNKEYSDYMVTESEWQLLELIYEVLAEPREAQAAFSSETYSTVWRAIPTLEFLQERWETMAKQPKFASIKFAIDAELEKLRKWYKAIDDSNMYFICLALDPTYKIEYTKRNWDDRYHQNGMIAFRKVFDSYSEQHQPQISSNISAAPPSANRAGPSVSQGGYASAFARQELDDYLDAPLEDSEKITDPVHWWGAHSSQYPVLSRIACDYLAIQGATFEALQILKSGYQDGIVSAVEEVAQAAKESSDTD</sequence>
<dbReference type="InterPro" id="IPR012337">
    <property type="entry name" value="RNaseH-like_sf"/>
</dbReference>
<dbReference type="GO" id="GO:0005634">
    <property type="term" value="C:nucleus"/>
    <property type="evidence" value="ECO:0007669"/>
    <property type="project" value="UniProtKB-SubCell"/>
</dbReference>
<accession>A0A4S4KEW8</accession>
<evidence type="ECO:0000256" key="2">
    <source>
        <dbReference type="ARBA" id="ARBA00022723"/>
    </source>
</evidence>
<keyword evidence="5" id="KW-0539">Nucleus</keyword>
<keyword evidence="2" id="KW-0479">Metal-binding</keyword>
<name>A0A4S4KEW8_9APHY</name>
<dbReference type="Pfam" id="PF05699">
    <property type="entry name" value="Dimer_Tnp_hAT"/>
    <property type="match status" value="1"/>
</dbReference>
<proteinExistence type="predicted"/>
<evidence type="ECO:0000256" key="4">
    <source>
        <dbReference type="ARBA" id="ARBA00022833"/>
    </source>
</evidence>
<comment type="caution">
    <text evidence="7">The sequence shown here is derived from an EMBL/GenBank/DDBJ whole genome shotgun (WGS) entry which is preliminary data.</text>
</comment>
<dbReference type="Proteomes" id="UP000309038">
    <property type="component" value="Unassembled WGS sequence"/>
</dbReference>
<dbReference type="AlphaFoldDB" id="A0A4S4KEW8"/>
<keyword evidence="8" id="KW-1185">Reference proteome</keyword>
<protein>
    <recommendedName>
        <fullName evidence="6">HAT C-terminal dimerisation domain-containing protein</fullName>
    </recommendedName>
</protein>
<evidence type="ECO:0000313" key="8">
    <source>
        <dbReference type="Proteomes" id="UP000309038"/>
    </source>
</evidence>
<reference evidence="7 8" key="1">
    <citation type="submission" date="2019-02" db="EMBL/GenBank/DDBJ databases">
        <title>Genome sequencing of the rare red list fungi Phlebia centrifuga.</title>
        <authorList>
            <person name="Buettner E."/>
            <person name="Kellner H."/>
        </authorList>
    </citation>
    <scope>NUCLEOTIDE SEQUENCE [LARGE SCALE GENOMIC DNA]</scope>
    <source>
        <strain evidence="7 8">DSM 108282</strain>
    </source>
</reference>
<organism evidence="7 8">
    <name type="scientific">Hermanssonia centrifuga</name>
    <dbReference type="NCBI Taxonomy" id="98765"/>
    <lineage>
        <taxon>Eukaryota</taxon>
        <taxon>Fungi</taxon>
        <taxon>Dikarya</taxon>
        <taxon>Basidiomycota</taxon>
        <taxon>Agaricomycotina</taxon>
        <taxon>Agaricomycetes</taxon>
        <taxon>Polyporales</taxon>
        <taxon>Meruliaceae</taxon>
        <taxon>Hermanssonia</taxon>
    </lineage>
</organism>